<feature type="compositionally biased region" description="Pro residues" evidence="1">
    <location>
        <begin position="1100"/>
        <end position="1117"/>
    </location>
</feature>
<feature type="compositionally biased region" description="Pro residues" evidence="1">
    <location>
        <begin position="1028"/>
        <end position="1040"/>
    </location>
</feature>
<feature type="compositionally biased region" description="Low complexity" evidence="1">
    <location>
        <begin position="859"/>
        <end position="882"/>
    </location>
</feature>
<feature type="compositionally biased region" description="Low complexity" evidence="1">
    <location>
        <begin position="812"/>
        <end position="824"/>
    </location>
</feature>
<gene>
    <name evidence="3" type="ORF">HD556DRAFT_1352750</name>
</gene>
<feature type="compositionally biased region" description="Acidic residues" evidence="1">
    <location>
        <begin position="506"/>
        <end position="519"/>
    </location>
</feature>
<dbReference type="OrthoDB" id="207120at2759"/>
<proteinExistence type="predicted"/>
<evidence type="ECO:0000313" key="3">
    <source>
        <dbReference type="EMBL" id="KAG1798086.1"/>
    </source>
</evidence>
<feature type="compositionally biased region" description="Basic and acidic residues" evidence="1">
    <location>
        <begin position="393"/>
        <end position="406"/>
    </location>
</feature>
<feature type="domain" description="BBC1/AIM3 cysteine proteinase-fold" evidence="2">
    <location>
        <begin position="1271"/>
        <end position="1444"/>
    </location>
</feature>
<feature type="compositionally biased region" description="Low complexity" evidence="1">
    <location>
        <begin position="1133"/>
        <end position="1144"/>
    </location>
</feature>
<dbReference type="InterPro" id="IPR057402">
    <property type="entry name" value="AIM3_BBC1_C"/>
</dbReference>
<evidence type="ECO:0000259" key="2">
    <source>
        <dbReference type="Pfam" id="PF25459"/>
    </source>
</evidence>
<dbReference type="EMBL" id="JABBWE010000014">
    <property type="protein sequence ID" value="KAG1798086.1"/>
    <property type="molecule type" value="Genomic_DNA"/>
</dbReference>
<feature type="compositionally biased region" description="Basic and acidic residues" evidence="1">
    <location>
        <begin position="147"/>
        <end position="156"/>
    </location>
</feature>
<feature type="region of interest" description="Disordered" evidence="1">
    <location>
        <begin position="1001"/>
        <end position="1221"/>
    </location>
</feature>
<feature type="compositionally biased region" description="Acidic residues" evidence="1">
    <location>
        <begin position="407"/>
        <end position="435"/>
    </location>
</feature>
<evidence type="ECO:0000256" key="1">
    <source>
        <dbReference type="SAM" id="MobiDB-lite"/>
    </source>
</evidence>
<feature type="region of interest" description="Disordered" evidence="1">
    <location>
        <begin position="1234"/>
        <end position="1278"/>
    </location>
</feature>
<organism evidence="3 4">
    <name type="scientific">Suillus plorans</name>
    <dbReference type="NCBI Taxonomy" id="116603"/>
    <lineage>
        <taxon>Eukaryota</taxon>
        <taxon>Fungi</taxon>
        <taxon>Dikarya</taxon>
        <taxon>Basidiomycota</taxon>
        <taxon>Agaricomycotina</taxon>
        <taxon>Agaricomycetes</taxon>
        <taxon>Agaricomycetidae</taxon>
        <taxon>Boletales</taxon>
        <taxon>Suillineae</taxon>
        <taxon>Suillaceae</taxon>
        <taxon>Suillus</taxon>
    </lineage>
</organism>
<feature type="compositionally biased region" description="Pro residues" evidence="1">
    <location>
        <begin position="687"/>
        <end position="697"/>
    </location>
</feature>
<feature type="region of interest" description="Disordered" evidence="1">
    <location>
        <begin position="1"/>
        <end position="343"/>
    </location>
</feature>
<feature type="compositionally biased region" description="Polar residues" evidence="1">
    <location>
        <begin position="583"/>
        <end position="601"/>
    </location>
</feature>
<dbReference type="GeneID" id="64596170"/>
<evidence type="ECO:0000313" key="4">
    <source>
        <dbReference type="Proteomes" id="UP000719766"/>
    </source>
</evidence>
<dbReference type="Pfam" id="PF25459">
    <property type="entry name" value="AIM3_BBC1_C"/>
    <property type="match status" value="1"/>
</dbReference>
<feature type="compositionally biased region" description="Acidic residues" evidence="1">
    <location>
        <begin position="160"/>
        <end position="169"/>
    </location>
</feature>
<feature type="compositionally biased region" description="Acidic residues" evidence="1">
    <location>
        <begin position="883"/>
        <end position="893"/>
    </location>
</feature>
<feature type="compositionally biased region" description="Basic and acidic residues" evidence="1">
    <location>
        <begin position="913"/>
        <end position="924"/>
    </location>
</feature>
<protein>
    <recommendedName>
        <fullName evidence="2">BBC1/AIM3 cysteine proteinase-fold domain-containing protein</fullName>
    </recommendedName>
</protein>
<feature type="compositionally biased region" description="Pro residues" evidence="1">
    <location>
        <begin position="1201"/>
        <end position="1212"/>
    </location>
</feature>
<keyword evidence="4" id="KW-1185">Reference proteome</keyword>
<feature type="compositionally biased region" description="Pro residues" evidence="1">
    <location>
        <begin position="203"/>
        <end position="212"/>
    </location>
</feature>
<feature type="compositionally biased region" description="Acidic residues" evidence="1">
    <location>
        <begin position="315"/>
        <end position="326"/>
    </location>
</feature>
<dbReference type="Proteomes" id="UP000719766">
    <property type="component" value="Unassembled WGS sequence"/>
</dbReference>
<accession>A0A9P7IZ39</accession>
<feature type="compositionally biased region" description="Basic and acidic residues" evidence="1">
    <location>
        <begin position="542"/>
        <end position="555"/>
    </location>
</feature>
<sequence>MSETPPKPKPGSLRDRIAAFENANKSAAPASGPAPRPKPSTLQSWKPKVPSPPQSPESERKTAGMSASDAMESIGRGGSLKERMAALQGKGAFGGGTPPPILPKPADKPRWKPPPQVSAPEDQVPSQDEAIDAQGSSPPATGDPDPTDLKGEHEAQQDAAEIEQDPEEEERQRRAAIAARMARLGGARVGMGPPLFANKPAPKKPVTPPPQPRQDEEVTLEDSEVTPPPAEAISPPADVREEAQTDPDFFPAPTHKDSDSSSLSFSDSPSNAATPRSMPVPAGPRRAAPPRKKAYKSPPASQLPEVPVPAAAAEASEEAPDSESIEEPTATTEPELEPEARPSVVMVISQEVVESPEQVPAPSAEQILVICDVQKEIGEVGVSVELDTAQVDPTDKLEQEHCRVDADEPAQQDQEEEEQEYEEREQKEEDEAEEEEARRQRVAAKMGAFNPFSGPPPVSYQDSIPSTARRDSITIQPVSVEEPLDVDEATPSPPAAYVSPQSHVEEELEQAEEAGEVDEPASRAAEFDHGSQPDLGTTRRVLYHDEMDEQERYDGSDQLLNEPEDWEPASQSHTLDTLPPANPISQEYQPGQGDPNQPGTSTEDEEAVFTDAVDSAPDNTPEFLQVVPEIIPDQHQDDDEMPPARITRSVPPPPVNFSSKPSITPSSPPPPPKLPYALQADEERPESPAPRPVPPPVKSVKAAEGPPATPPRVARRTSASVRSANMEEEPPSPPPRVARRTSASVRSADMEEEPPSPPPRVARRTSASVRSADMEEEPPSPPPRVARRTSASVRSVDMEEEPPSPPSRIARRISASVRSVNVEEPPSPPPRIARRTSASVKSVDIEAPPTPPPVPTSPRPLVRRPTSPPIITTLPLVVPVTTNEEDPEQEFSDGETPSQPQRAQEPEEEDEDSVRKRTIAERMARLGGIRFGAPPVPTPLSRPTFPRAPPPTSIPPDEPEVDAKESEERDETVEDEAARKQRIAAKLAGMGGMRFGMLPHGAGVAPATARRLAPKQDDSESEDAALPVPAPARRPLPPVEVDPEQESRQTWSEDDVRVEMEESEVEEAYYSDADVREPVEEEGPPLPPPRRSLNSAEVLPTPPPRSPPPVGRPPIPSIPAALLNRRSSVATGSSSRKSSVDYSSATETPVQKQQIHTALPLERDSSDSGTPSEYVMVEPEPETEEEPIVPPRRRSSRAPPRSFPPPPPPSAIEPPEQITSTTQWELPSIPQATSEFGDETDLASSRFSEDSTFHGSTSPMRQSDSRRTSGQTARPVDQQLSADDLMVLWGKIGVQVVESATGLFEKSKRSLVGDGSYAGFVKAVLAQVPDAQRASGEGEDWGYTIYVQSAGSVQRRVADILPGDVIAFWDAKLKGHKGLHTYSQTVGVGENGPLVGVVSEVESKKSKVRIWQANQHVGQQTVENVSYRLEDLKSGVVKVFRVMAQV</sequence>
<feature type="region of interest" description="Disordered" evidence="1">
    <location>
        <begin position="385"/>
        <end position="980"/>
    </location>
</feature>
<feature type="compositionally biased region" description="Polar residues" evidence="1">
    <location>
        <begin position="1145"/>
        <end position="1156"/>
    </location>
</feature>
<feature type="compositionally biased region" description="Polar residues" evidence="1">
    <location>
        <begin position="1253"/>
        <end position="1272"/>
    </location>
</feature>
<feature type="compositionally biased region" description="Low complexity" evidence="1">
    <location>
        <begin position="260"/>
        <end position="270"/>
    </location>
</feature>
<dbReference type="RefSeq" id="XP_041162897.1">
    <property type="nucleotide sequence ID" value="XM_041302406.1"/>
</dbReference>
<name>A0A9P7IZ39_9AGAM</name>
<feature type="compositionally biased region" description="Pro residues" evidence="1">
    <location>
        <begin position="848"/>
        <end position="858"/>
    </location>
</feature>
<feature type="compositionally biased region" description="Pro residues" evidence="1">
    <location>
        <begin position="934"/>
        <end position="956"/>
    </location>
</feature>
<comment type="caution">
    <text evidence="3">The sequence shown here is derived from an EMBL/GenBank/DDBJ whole genome shotgun (WGS) entry which is preliminary data.</text>
</comment>
<reference evidence="3" key="1">
    <citation type="journal article" date="2020" name="New Phytol.">
        <title>Comparative genomics reveals dynamic genome evolution in host specialist ectomycorrhizal fungi.</title>
        <authorList>
            <person name="Lofgren L.A."/>
            <person name="Nguyen N.H."/>
            <person name="Vilgalys R."/>
            <person name="Ruytinx J."/>
            <person name="Liao H.L."/>
            <person name="Branco S."/>
            <person name="Kuo A."/>
            <person name="LaButti K."/>
            <person name="Lipzen A."/>
            <person name="Andreopoulos W."/>
            <person name="Pangilinan J."/>
            <person name="Riley R."/>
            <person name="Hundley H."/>
            <person name="Na H."/>
            <person name="Barry K."/>
            <person name="Grigoriev I.V."/>
            <person name="Stajich J.E."/>
            <person name="Kennedy P.G."/>
        </authorList>
    </citation>
    <scope>NUCLEOTIDE SEQUENCE</scope>
    <source>
        <strain evidence="3">S12</strain>
    </source>
</reference>
<feature type="compositionally biased region" description="Low complexity" evidence="1">
    <location>
        <begin position="296"/>
        <end position="314"/>
    </location>
</feature>
<feature type="compositionally biased region" description="Low complexity" evidence="1">
    <location>
        <begin position="22"/>
        <end position="31"/>
    </location>
</feature>